<dbReference type="CDD" id="cd00575">
    <property type="entry name" value="NOS_oxygenase"/>
    <property type="match status" value="1"/>
</dbReference>
<keyword evidence="9 11" id="KW-0408">Iron</keyword>
<gene>
    <name evidence="14" type="ORF">KHA93_04410</name>
</gene>
<evidence type="ECO:0000259" key="13">
    <source>
        <dbReference type="PROSITE" id="PS60001"/>
    </source>
</evidence>
<dbReference type="Gene3D" id="3.90.1230.10">
    <property type="entry name" value="Nitric Oxide Synthase, Chain A, domain 3"/>
    <property type="match status" value="1"/>
</dbReference>
<evidence type="ECO:0000256" key="4">
    <source>
        <dbReference type="ARBA" id="ARBA00012735"/>
    </source>
</evidence>
<dbReference type="RefSeq" id="WP_213109617.1">
    <property type="nucleotide sequence ID" value="NZ_JAGYPJ010000001.1"/>
</dbReference>
<evidence type="ECO:0000313" key="15">
    <source>
        <dbReference type="Proteomes" id="UP000682713"/>
    </source>
</evidence>
<dbReference type="EC" id="1.14.14.47" evidence="4 11"/>
<comment type="similarity">
    <text evidence="3 11">Belongs to the NOS family. Bacterial NOS oxygenase subfamily.</text>
</comment>
<evidence type="ECO:0000256" key="3">
    <source>
        <dbReference type="ARBA" id="ARBA00005411"/>
    </source>
</evidence>
<dbReference type="PIRSF" id="PIRSF037219">
    <property type="entry name" value="NOS_oxygenase"/>
    <property type="match status" value="1"/>
</dbReference>
<comment type="subunit">
    <text evidence="11">Homodimer.</text>
</comment>
<dbReference type="GO" id="GO:0004517">
    <property type="term" value="F:nitric-oxide synthase activity"/>
    <property type="evidence" value="ECO:0007669"/>
    <property type="project" value="InterPro"/>
</dbReference>
<dbReference type="Gene3D" id="3.90.340.10">
    <property type="entry name" value="Nitric Oxide Synthase, Chain A, domain 1"/>
    <property type="match status" value="1"/>
</dbReference>
<dbReference type="GO" id="GO:0006809">
    <property type="term" value="P:nitric oxide biosynthetic process"/>
    <property type="evidence" value="ECO:0007669"/>
    <property type="project" value="InterPro"/>
</dbReference>
<keyword evidence="6 11" id="KW-0349">Heme</keyword>
<comment type="miscellaneous">
    <text evidence="11">This protein is similar to the oxygenase domain of eukaryotic nitric oxide synthases but lacks the reductase domain which, in eukaryotes, is responsible for transfer of electrons to the ferric heme during nitric oxide synthesis.</text>
</comment>
<dbReference type="PROSITE" id="PS60001">
    <property type="entry name" value="NOS"/>
    <property type="match status" value="1"/>
</dbReference>
<organism evidence="14 15">
    <name type="scientific">Lederbergia citrisecunda</name>
    <dbReference type="NCBI Taxonomy" id="2833583"/>
    <lineage>
        <taxon>Bacteria</taxon>
        <taxon>Bacillati</taxon>
        <taxon>Bacillota</taxon>
        <taxon>Bacilli</taxon>
        <taxon>Bacillales</taxon>
        <taxon>Bacillaceae</taxon>
        <taxon>Lederbergia</taxon>
    </lineage>
</organism>
<evidence type="ECO:0000256" key="10">
    <source>
        <dbReference type="ARBA" id="ARBA00048713"/>
    </source>
</evidence>
<feature type="binding site" description="axial binding residue" evidence="12">
    <location>
        <position position="65"/>
    </location>
    <ligand>
        <name>heme</name>
        <dbReference type="ChEBI" id="CHEBI:30413"/>
    </ligand>
    <ligandPart>
        <name>Fe</name>
        <dbReference type="ChEBI" id="CHEBI:18248"/>
    </ligandPart>
</feature>
<dbReference type="InterPro" id="IPR044944">
    <property type="entry name" value="NOS_dom_3"/>
</dbReference>
<feature type="domain" description="Nitric oxide synthase (NOS)" evidence="13">
    <location>
        <begin position="64"/>
        <end position="71"/>
    </location>
</feature>
<dbReference type="InterPro" id="IPR004030">
    <property type="entry name" value="NOS_N"/>
</dbReference>
<keyword evidence="8 11" id="KW-0560">Oxidoreductase</keyword>
<reference evidence="14 15" key="1">
    <citation type="submission" date="2021-05" db="EMBL/GenBank/DDBJ databases">
        <title>Novel Bacillus species.</title>
        <authorList>
            <person name="Liu G."/>
        </authorList>
    </citation>
    <scope>NUCLEOTIDE SEQUENCE [LARGE SCALE GENOMIC DNA]</scope>
    <source>
        <strain evidence="14 15">FJAT-49732</strain>
    </source>
</reference>
<dbReference type="InterPro" id="IPR044940">
    <property type="entry name" value="NOS_dom_2"/>
</dbReference>
<evidence type="ECO:0000256" key="5">
    <source>
        <dbReference type="ARBA" id="ARBA00018859"/>
    </source>
</evidence>
<keyword evidence="15" id="KW-1185">Reference proteome</keyword>
<comment type="catalytic activity">
    <reaction evidence="10">
        <text>3 reduced [flavodoxin] + 2 L-arginine + 4 O2 = 3 oxidized [flavodoxin] + 2 L-citrulline + 2 nitric oxide + 4 H2O + 5 H(+)</text>
        <dbReference type="Rhea" id="RHEA:52324"/>
        <dbReference type="Rhea" id="RHEA-COMP:10622"/>
        <dbReference type="Rhea" id="RHEA-COMP:10623"/>
        <dbReference type="ChEBI" id="CHEBI:15377"/>
        <dbReference type="ChEBI" id="CHEBI:15378"/>
        <dbReference type="ChEBI" id="CHEBI:15379"/>
        <dbReference type="ChEBI" id="CHEBI:16480"/>
        <dbReference type="ChEBI" id="CHEBI:32682"/>
        <dbReference type="ChEBI" id="CHEBI:57618"/>
        <dbReference type="ChEBI" id="CHEBI:57743"/>
        <dbReference type="ChEBI" id="CHEBI:58210"/>
        <dbReference type="EC" id="1.14.14.47"/>
    </reaction>
</comment>
<dbReference type="Gene3D" id="3.90.440.10">
    <property type="entry name" value="Nitric Oxide Synthase,Heme Domain,Chain A domain 2"/>
    <property type="match status" value="1"/>
</dbReference>
<evidence type="ECO:0000256" key="6">
    <source>
        <dbReference type="ARBA" id="ARBA00022617"/>
    </source>
</evidence>
<dbReference type="AlphaFoldDB" id="A0A942TJQ8"/>
<dbReference type="PANTHER" id="PTHR43410:SF1">
    <property type="entry name" value="NITRIC OXIDE SYNTHASE"/>
    <property type="match status" value="1"/>
</dbReference>
<evidence type="ECO:0000256" key="7">
    <source>
        <dbReference type="ARBA" id="ARBA00022723"/>
    </source>
</evidence>
<accession>A0A942TJQ8</accession>
<dbReference type="InterPro" id="IPR036119">
    <property type="entry name" value="NOS_N_sf"/>
</dbReference>
<comment type="caution">
    <text evidence="14">The sequence shown here is derived from an EMBL/GenBank/DDBJ whole genome shotgun (WGS) entry which is preliminary data.</text>
</comment>
<name>A0A942TJQ8_9BACI</name>
<evidence type="ECO:0000256" key="2">
    <source>
        <dbReference type="ARBA" id="ARBA00002642"/>
    </source>
</evidence>
<proteinExistence type="inferred from homology"/>
<dbReference type="Pfam" id="PF02898">
    <property type="entry name" value="NO_synthase"/>
    <property type="match status" value="1"/>
</dbReference>
<sequence>MHQDLLKEAEKFINISYHELKKSDQEIKARLLEIKDEINRFGYYKHTFEELEYGAKLAWRNSNRCIGRLFWEKLNVFDMRHLSTEESIAHALLEHIKYATNQGRIRSTITVFHQKTPDQSIKIWNHQLIRYAGYQTENGIIGDPDSLAFTRECEKLGWKGKGSQFDVLPLVVQINDNKPYMIDIPNDLILEVPIHHPEYDWFKDLRIKWYSVPIISSMKLEIGGIVYTASPFNGWYMGTEIGARNLADENRYNILPKISSCMGLDQSKNSSLWKDRALVELNIAVLHSYKENKVSIVDHHTASHQFKQFEENERKMERPLTGNWTWLIPPLAPATSHIFYKQYNNEINKPNYFYQKPPYS</sequence>
<dbReference type="PANTHER" id="PTHR43410">
    <property type="entry name" value="NITRIC OXIDE SYNTHASE OXYGENASE"/>
    <property type="match status" value="1"/>
</dbReference>
<dbReference type="InterPro" id="IPR017142">
    <property type="entry name" value="Nitric_oxide_synthase_Oase-su"/>
</dbReference>
<evidence type="ECO:0000256" key="11">
    <source>
        <dbReference type="PIRNR" id="PIRNR037219"/>
    </source>
</evidence>
<keyword evidence="7 11" id="KW-0479">Metal-binding</keyword>
<evidence type="ECO:0000256" key="9">
    <source>
        <dbReference type="ARBA" id="ARBA00023004"/>
    </source>
</evidence>
<evidence type="ECO:0000313" key="14">
    <source>
        <dbReference type="EMBL" id="MBS4198895.1"/>
    </source>
</evidence>
<comment type="cofactor">
    <cofactor evidence="1 11 12">
        <name>heme</name>
        <dbReference type="ChEBI" id="CHEBI:30413"/>
    </cofactor>
</comment>
<protein>
    <recommendedName>
        <fullName evidence="5 11">Nitric oxide synthase oxygenase</fullName>
        <ecNumber evidence="4 11">1.14.14.47</ecNumber>
    </recommendedName>
</protein>
<evidence type="ECO:0000256" key="8">
    <source>
        <dbReference type="ARBA" id="ARBA00023002"/>
    </source>
</evidence>
<comment type="function">
    <text evidence="2 11">Catalyzes the production of nitric oxide.</text>
</comment>
<dbReference type="EMBL" id="JAGYPJ010000001">
    <property type="protein sequence ID" value="MBS4198895.1"/>
    <property type="molecule type" value="Genomic_DNA"/>
</dbReference>
<dbReference type="GO" id="GO:0046872">
    <property type="term" value="F:metal ion binding"/>
    <property type="evidence" value="ECO:0007669"/>
    <property type="project" value="UniProtKB-KW"/>
</dbReference>
<evidence type="ECO:0000256" key="1">
    <source>
        <dbReference type="ARBA" id="ARBA00001971"/>
    </source>
</evidence>
<dbReference type="InterPro" id="IPR044943">
    <property type="entry name" value="NOS_dom_1"/>
</dbReference>
<dbReference type="InterPro" id="IPR050607">
    <property type="entry name" value="NOS"/>
</dbReference>
<dbReference type="GO" id="GO:0020037">
    <property type="term" value="F:heme binding"/>
    <property type="evidence" value="ECO:0007669"/>
    <property type="project" value="InterPro"/>
</dbReference>
<dbReference type="SUPFAM" id="SSF56512">
    <property type="entry name" value="Nitric oxide (NO) synthase oxygenase domain"/>
    <property type="match status" value="1"/>
</dbReference>
<evidence type="ECO:0000256" key="12">
    <source>
        <dbReference type="PIRSR" id="PIRSR037219-1"/>
    </source>
</evidence>
<dbReference type="Proteomes" id="UP000682713">
    <property type="component" value="Unassembled WGS sequence"/>
</dbReference>